<dbReference type="GO" id="GO:0060170">
    <property type="term" value="C:ciliary membrane"/>
    <property type="evidence" value="ECO:0007669"/>
    <property type="project" value="TreeGrafter"/>
</dbReference>
<dbReference type="SUPFAM" id="SSF47473">
    <property type="entry name" value="EF-hand"/>
    <property type="match status" value="1"/>
</dbReference>
<dbReference type="Proteomes" id="UP000078046">
    <property type="component" value="Unassembled WGS sequence"/>
</dbReference>
<dbReference type="PANTHER" id="PTHR46819">
    <property type="entry name" value="EF-HAND CALCIUM-BINDING DOMAIN-CONTAINING PROTEIN 7"/>
    <property type="match status" value="1"/>
</dbReference>
<accession>A0A177AVP6</accession>
<evidence type="ECO:0000313" key="5">
    <source>
        <dbReference type="Proteomes" id="UP000078046"/>
    </source>
</evidence>
<dbReference type="GO" id="GO:0098797">
    <property type="term" value="C:plasma membrane protein complex"/>
    <property type="evidence" value="ECO:0007669"/>
    <property type="project" value="TreeGrafter"/>
</dbReference>
<dbReference type="PANTHER" id="PTHR46819:SF1">
    <property type="entry name" value="EF-HAND CALCIUM-BINDING DOMAIN-CONTAINING PROTEIN 7"/>
    <property type="match status" value="1"/>
</dbReference>
<evidence type="ECO:0008006" key="6">
    <source>
        <dbReference type="Google" id="ProtNLM"/>
    </source>
</evidence>
<keyword evidence="2" id="KW-0677">Repeat</keyword>
<organism evidence="4 5">
    <name type="scientific">Intoshia linei</name>
    <dbReference type="NCBI Taxonomy" id="1819745"/>
    <lineage>
        <taxon>Eukaryota</taxon>
        <taxon>Metazoa</taxon>
        <taxon>Spiralia</taxon>
        <taxon>Lophotrochozoa</taxon>
        <taxon>Mesozoa</taxon>
        <taxon>Orthonectida</taxon>
        <taxon>Rhopaluridae</taxon>
        <taxon>Intoshia</taxon>
    </lineage>
</organism>
<keyword evidence="1" id="KW-0479">Metal-binding</keyword>
<feature type="region of interest" description="Disordered" evidence="3">
    <location>
        <begin position="211"/>
        <end position="258"/>
    </location>
</feature>
<evidence type="ECO:0000256" key="1">
    <source>
        <dbReference type="ARBA" id="ARBA00022723"/>
    </source>
</evidence>
<sequence>MKIKLEYKKKAAYCMSFGSMEVHEFNEKQLISALSYCNAFISESALKEYKTNEINYPLFCQIFEKCTHVNYDYIENALLEFNSLCKINNIENEKKMKKHNKNDNQNLESIEKNNFLKLIQNTNCIIKDKSRYHQIPNKKRINEFINYFWLKNDSPESKSKNPQNGIKNVLKNIKKFDNKFEDYLTDFANEQNLIESDLEFSTRSCTSVDSVHSKSSLTSDKHHRSKKSSSRTTECSHESRNSFKSHKSKLSGSSKNSHKSDLLNVKILKFQNASTDLYLESKNFVNSMNQLPQEKQNSVPQMKGYFFAVDPENPKYNIDSDNVYKQYIVNHTYRICVTEPCKLWLYMQISNENSHSSIKSAHNFIGQLDATMLVIPENCFHNFQQGKKFNGNHSDIIVGVKYDDKIYAGGYFEQGTYIIIPCLGGCKFRHSFVEASKHVQLVSSTANDEDEWSLTFAYKQALEKIFSMCNYDSSGVLSRSEFNFFTIQTNGEPINDEEWNILSDYINMRNNCISFDDFVKLHLIEANDMNGDDKSFWDSLESMGFNRDLYLVNSVEFTLSIYSKNSITVTIENLKVNDDVVLGIFHYLAKLANNFVSLSFGVTAFLYHNEIFGILIVENISTSDVNVFIDLSHEKYTYTSIGPMRNTIPVVANSLVDVMSICPSDNLKHKWNPTIIISIQ</sequence>
<dbReference type="GO" id="GO:1903569">
    <property type="term" value="P:positive regulation of protein localization to ciliary membrane"/>
    <property type="evidence" value="ECO:0007669"/>
    <property type="project" value="TreeGrafter"/>
</dbReference>
<keyword evidence="5" id="KW-1185">Reference proteome</keyword>
<evidence type="ECO:0000313" key="4">
    <source>
        <dbReference type="EMBL" id="OAF66087.1"/>
    </source>
</evidence>
<reference evidence="4 5" key="1">
    <citation type="submission" date="2016-04" db="EMBL/GenBank/DDBJ databases">
        <title>The genome of Intoshia linei affirms orthonectids as highly simplified spiralians.</title>
        <authorList>
            <person name="Mikhailov K.V."/>
            <person name="Slusarev G.S."/>
            <person name="Nikitin M.A."/>
            <person name="Logacheva M.D."/>
            <person name="Penin A."/>
            <person name="Aleoshin V."/>
            <person name="Panchin Y.V."/>
        </authorList>
    </citation>
    <scope>NUCLEOTIDE SEQUENCE [LARGE SCALE GENOMIC DNA]</scope>
    <source>
        <strain evidence="4">Intl2013</strain>
        <tissue evidence="4">Whole animal</tissue>
    </source>
</reference>
<evidence type="ECO:0000256" key="3">
    <source>
        <dbReference type="SAM" id="MobiDB-lite"/>
    </source>
</evidence>
<dbReference type="GO" id="GO:0046872">
    <property type="term" value="F:metal ion binding"/>
    <property type="evidence" value="ECO:0007669"/>
    <property type="project" value="UniProtKB-KW"/>
</dbReference>
<dbReference type="InterPro" id="IPR052266">
    <property type="entry name" value="Miro-EF-hand_domain"/>
</dbReference>
<name>A0A177AVP6_9BILA</name>
<proteinExistence type="predicted"/>
<protein>
    <recommendedName>
        <fullName evidence="6">EF-hand domain-containing protein</fullName>
    </recommendedName>
</protein>
<dbReference type="OrthoDB" id="26525at2759"/>
<comment type="caution">
    <text evidence="4">The sequence shown here is derived from an EMBL/GenBank/DDBJ whole genome shotgun (WGS) entry which is preliminary data.</text>
</comment>
<dbReference type="Gene3D" id="1.10.238.10">
    <property type="entry name" value="EF-hand"/>
    <property type="match status" value="1"/>
</dbReference>
<gene>
    <name evidence="4" type="ORF">A3Q56_06198</name>
</gene>
<evidence type="ECO:0000256" key="2">
    <source>
        <dbReference type="ARBA" id="ARBA00022737"/>
    </source>
</evidence>
<dbReference type="InterPro" id="IPR011992">
    <property type="entry name" value="EF-hand-dom_pair"/>
</dbReference>
<dbReference type="AlphaFoldDB" id="A0A177AVP6"/>
<dbReference type="EMBL" id="LWCA01001041">
    <property type="protein sequence ID" value="OAF66087.1"/>
    <property type="molecule type" value="Genomic_DNA"/>
</dbReference>